<evidence type="ECO:0000313" key="2">
    <source>
        <dbReference type="EMBL" id="GLI62128.1"/>
    </source>
</evidence>
<comment type="caution">
    <text evidence="2">The sequence shown here is derived from an EMBL/GenBank/DDBJ whole genome shotgun (WGS) entry which is preliminary data.</text>
</comment>
<sequence length="462" mass="49537">MSGGSLRRPMGFFAPFNTWWSSFFLQNGRRPTKTDIEMWRAGNPTWRPELTLEDIIQHSKGRRDPEKNRQYFVEYRRKRKDCEKRAAKQGRAIERAAPKHFVAGEPWEESTSLEKADLESTDEEAAQTSYPRRKQPFRCCRVKPHEQDPRSQACSSPAPITPGMDGSSADPDVVEATTAAARAQLGDSDTGTANSLNAVCAHDYHYDTSGDGTKVLPEAFSVAISAPHLPVQSRADVPTRIPVRRTRGPMVETQLRGVTTHMQKRGHGVVRVLCRRGNGSSSALKSFCNLATAAATVASDTFSWAIAGPAPVAAPSASWYAKSSNVALGYMHLEGAANISGAGAPAVPTHLETPRVGLGCVIPAPAGAHSSTFSPPCLVAGKRSDSAEPSWMLMPASLAENGYLTACAPPLGVEAVSGLDAMATDISSLAFECAADVSADVAFPTLPFCDHRLHGTCSMDSI</sequence>
<name>A0ABQ5RY29_9CHLO</name>
<gene>
    <name evidence="2" type="ORF">VaNZ11_004664</name>
</gene>
<protein>
    <submittedName>
        <fullName evidence="2">Uncharacterized protein</fullName>
    </submittedName>
</protein>
<organism evidence="2 3">
    <name type="scientific">Volvox africanus</name>
    <dbReference type="NCBI Taxonomy" id="51714"/>
    <lineage>
        <taxon>Eukaryota</taxon>
        <taxon>Viridiplantae</taxon>
        <taxon>Chlorophyta</taxon>
        <taxon>core chlorophytes</taxon>
        <taxon>Chlorophyceae</taxon>
        <taxon>CS clade</taxon>
        <taxon>Chlamydomonadales</taxon>
        <taxon>Volvocaceae</taxon>
        <taxon>Volvox</taxon>
    </lineage>
</organism>
<feature type="region of interest" description="Disordered" evidence="1">
    <location>
        <begin position="99"/>
        <end position="171"/>
    </location>
</feature>
<proteinExistence type="predicted"/>
<dbReference type="EMBL" id="BSDZ01000011">
    <property type="protein sequence ID" value="GLI62128.1"/>
    <property type="molecule type" value="Genomic_DNA"/>
</dbReference>
<reference evidence="2 3" key="1">
    <citation type="journal article" date="2023" name="IScience">
        <title>Expanded male sex-determining region conserved during the evolution of homothallism in the green alga Volvox.</title>
        <authorList>
            <person name="Yamamoto K."/>
            <person name="Matsuzaki R."/>
            <person name="Mahakham W."/>
            <person name="Heman W."/>
            <person name="Sekimoto H."/>
            <person name="Kawachi M."/>
            <person name="Minakuchi Y."/>
            <person name="Toyoda A."/>
            <person name="Nozaki H."/>
        </authorList>
    </citation>
    <scope>NUCLEOTIDE SEQUENCE [LARGE SCALE GENOMIC DNA]</scope>
    <source>
        <strain evidence="2 3">NIES-4468</strain>
    </source>
</reference>
<keyword evidence="3" id="KW-1185">Reference proteome</keyword>
<accession>A0ABQ5RY29</accession>
<dbReference type="Proteomes" id="UP001165090">
    <property type="component" value="Unassembled WGS sequence"/>
</dbReference>
<evidence type="ECO:0000256" key="1">
    <source>
        <dbReference type="SAM" id="MobiDB-lite"/>
    </source>
</evidence>
<feature type="non-terminal residue" evidence="2">
    <location>
        <position position="462"/>
    </location>
</feature>
<evidence type="ECO:0000313" key="3">
    <source>
        <dbReference type="Proteomes" id="UP001165090"/>
    </source>
</evidence>
<feature type="compositionally biased region" description="Basic residues" evidence="1">
    <location>
        <begin position="131"/>
        <end position="142"/>
    </location>
</feature>